<dbReference type="Proteomes" id="UP000830395">
    <property type="component" value="Chromosome 3"/>
</dbReference>
<dbReference type="EMBL" id="CM040977">
    <property type="protein sequence ID" value="MCJ8730791.1"/>
    <property type="molecule type" value="Genomic_DNA"/>
</dbReference>
<protein>
    <submittedName>
        <fullName evidence="1">Uncharacterized protein</fullName>
    </submittedName>
</protein>
<sequence length="95" mass="10646">MIIQVGETSLVLLGYSYDSFHPSNFHNYASCHGFSPCIKVLTVILFVFCPGPVTAPALSLICWLIVFTRLMLVLDSFVFFLPSKSLFVVKYHALI</sequence>
<name>A0ACC5Y519_9TELE</name>
<organism evidence="1 2">
    <name type="scientific">Pangasius djambal</name>
    <dbReference type="NCBI Taxonomy" id="1691987"/>
    <lineage>
        <taxon>Eukaryota</taxon>
        <taxon>Metazoa</taxon>
        <taxon>Chordata</taxon>
        <taxon>Craniata</taxon>
        <taxon>Vertebrata</taxon>
        <taxon>Euteleostomi</taxon>
        <taxon>Actinopterygii</taxon>
        <taxon>Neopterygii</taxon>
        <taxon>Teleostei</taxon>
        <taxon>Ostariophysi</taxon>
        <taxon>Siluriformes</taxon>
        <taxon>Pangasiidae</taxon>
        <taxon>Pangasius</taxon>
    </lineage>
</organism>
<proteinExistence type="predicted"/>
<accession>A0ACC5Y519</accession>
<reference evidence="1" key="1">
    <citation type="submission" date="2020-02" db="EMBL/GenBank/DDBJ databases">
        <title>Genome sequencing of the panga catfish, Pangasius djambal.</title>
        <authorList>
            <person name="Wen M."/>
            <person name="Zahm M."/>
            <person name="Roques C."/>
            <person name="Cabau C."/>
            <person name="Klopp C."/>
            <person name="Donnadieu C."/>
            <person name="Jouanno E."/>
            <person name="Avarre J.-C."/>
            <person name="Campet M."/>
            <person name="Ha T."/>
            <person name="Dugue R."/>
            <person name="Lampietro C."/>
            <person name="Louis A."/>
            <person name="Herpin A."/>
            <person name="Echchiki A."/>
            <person name="Berthelot C."/>
            <person name="Parey E."/>
            <person name="Roest-Crollius H."/>
            <person name="Braasch I."/>
            <person name="Postlethwait J.H."/>
            <person name="Bobe J."/>
            <person name="Montfort J."/>
            <person name="Bouchez O."/>
            <person name="Begum T."/>
            <person name="Schartl M."/>
            <person name="Gustiano R."/>
            <person name="Guiguen Y."/>
        </authorList>
    </citation>
    <scope>NUCLEOTIDE SEQUENCE</scope>
    <source>
        <strain evidence="1">Pdj_M5554</strain>
    </source>
</reference>
<evidence type="ECO:0000313" key="1">
    <source>
        <dbReference type="EMBL" id="MCJ8730791.1"/>
    </source>
</evidence>
<gene>
    <name evidence="1" type="ORF">PDJAM_G00188440</name>
</gene>
<keyword evidence="2" id="KW-1185">Reference proteome</keyword>
<evidence type="ECO:0000313" key="2">
    <source>
        <dbReference type="Proteomes" id="UP000830395"/>
    </source>
</evidence>
<comment type="caution">
    <text evidence="1">The sequence shown here is derived from an EMBL/GenBank/DDBJ whole genome shotgun (WGS) entry which is preliminary data.</text>
</comment>